<name>A0ABD1DS24_CULPP</name>
<comment type="caution">
    <text evidence="1">The sequence shown here is derived from an EMBL/GenBank/DDBJ whole genome shotgun (WGS) entry which is preliminary data.</text>
</comment>
<accession>A0ABD1DS24</accession>
<proteinExistence type="predicted"/>
<dbReference type="Proteomes" id="UP001562425">
    <property type="component" value="Unassembled WGS sequence"/>
</dbReference>
<keyword evidence="2" id="KW-1185">Reference proteome</keyword>
<gene>
    <name evidence="1" type="ORF">pipiens_006035</name>
</gene>
<evidence type="ECO:0000313" key="1">
    <source>
        <dbReference type="EMBL" id="KAL1402561.1"/>
    </source>
</evidence>
<organism evidence="1 2">
    <name type="scientific">Culex pipiens pipiens</name>
    <name type="common">Northern house mosquito</name>
    <dbReference type="NCBI Taxonomy" id="38569"/>
    <lineage>
        <taxon>Eukaryota</taxon>
        <taxon>Metazoa</taxon>
        <taxon>Ecdysozoa</taxon>
        <taxon>Arthropoda</taxon>
        <taxon>Hexapoda</taxon>
        <taxon>Insecta</taxon>
        <taxon>Pterygota</taxon>
        <taxon>Neoptera</taxon>
        <taxon>Endopterygota</taxon>
        <taxon>Diptera</taxon>
        <taxon>Nematocera</taxon>
        <taxon>Culicoidea</taxon>
        <taxon>Culicidae</taxon>
        <taxon>Culicinae</taxon>
        <taxon>Culicini</taxon>
        <taxon>Culex</taxon>
        <taxon>Culex</taxon>
    </lineage>
</organism>
<reference evidence="1 2" key="1">
    <citation type="submission" date="2024-05" db="EMBL/GenBank/DDBJ databases">
        <title>Culex pipiens pipiens assembly and annotation.</title>
        <authorList>
            <person name="Alout H."/>
            <person name="Durand T."/>
        </authorList>
    </citation>
    <scope>NUCLEOTIDE SEQUENCE [LARGE SCALE GENOMIC DNA]</scope>
    <source>
        <strain evidence="1">HA-2024</strain>
        <tissue evidence="1">Whole body</tissue>
    </source>
</reference>
<dbReference type="EMBL" id="JBEHCU010002796">
    <property type="protein sequence ID" value="KAL1402561.1"/>
    <property type="molecule type" value="Genomic_DNA"/>
</dbReference>
<sequence>MFEVRIAECDDAGLLPEDSPYEPAFCWVAWDVFARVCIGLRLAKQNQNLSHFGIAPPHPGRNSISSSTAV</sequence>
<protein>
    <submittedName>
        <fullName evidence="1">Uncharacterized protein</fullName>
    </submittedName>
</protein>
<dbReference type="AlphaFoldDB" id="A0ABD1DS24"/>
<evidence type="ECO:0000313" key="2">
    <source>
        <dbReference type="Proteomes" id="UP001562425"/>
    </source>
</evidence>